<name>A0ABN9SIE0_9DINO</name>
<sequence>MSVGAAAPVTAFAVVLFMMAAVGVSSNRPATSPNNGFRNKDICSVISGMKRSVNCCRNWWFGPEFANVLWLASASRPRSDLSLVGWSMRGFSNQQRPPDAGVGRAVPGELAPDRTVHNQKRTNGELIDKVSAMAQRIRTIVQKQRSTAFQPPSEAHNDNKETLQALAVEIADLRGHLDLIPDKCASELAELKAELKPDTTCSKGNTDASLPPQSVDAQNKLNNTKKMVQKHTQNAHMGSNTEHGNSLIDNGSCSGSFPDTDIPLKRVDDMRKLNRITKLMEALGNDKLMGSKADYFDILSTSICTKECLDSFA</sequence>
<gene>
    <name evidence="2" type="ORF">PCOR1329_LOCUS29790</name>
</gene>
<dbReference type="EMBL" id="CAUYUJ010011279">
    <property type="protein sequence ID" value="CAK0831485.1"/>
    <property type="molecule type" value="Genomic_DNA"/>
</dbReference>
<comment type="caution">
    <text evidence="2">The sequence shown here is derived from an EMBL/GenBank/DDBJ whole genome shotgun (WGS) entry which is preliminary data.</text>
</comment>
<evidence type="ECO:0000313" key="2">
    <source>
        <dbReference type="EMBL" id="CAK0831485.1"/>
    </source>
</evidence>
<keyword evidence="3" id="KW-1185">Reference proteome</keyword>
<feature type="non-terminal residue" evidence="2">
    <location>
        <position position="313"/>
    </location>
</feature>
<evidence type="ECO:0000256" key="1">
    <source>
        <dbReference type="SAM" id="SignalP"/>
    </source>
</evidence>
<reference evidence="2" key="1">
    <citation type="submission" date="2023-10" db="EMBL/GenBank/DDBJ databases">
        <authorList>
            <person name="Chen Y."/>
            <person name="Shah S."/>
            <person name="Dougan E. K."/>
            <person name="Thang M."/>
            <person name="Chan C."/>
        </authorList>
    </citation>
    <scope>NUCLEOTIDE SEQUENCE [LARGE SCALE GENOMIC DNA]</scope>
</reference>
<keyword evidence="1" id="KW-0732">Signal</keyword>
<protein>
    <submittedName>
        <fullName evidence="2">Uncharacterized protein</fullName>
    </submittedName>
</protein>
<dbReference type="Proteomes" id="UP001189429">
    <property type="component" value="Unassembled WGS sequence"/>
</dbReference>
<proteinExistence type="predicted"/>
<evidence type="ECO:0000313" key="3">
    <source>
        <dbReference type="Proteomes" id="UP001189429"/>
    </source>
</evidence>
<feature type="signal peptide" evidence="1">
    <location>
        <begin position="1"/>
        <end position="26"/>
    </location>
</feature>
<accession>A0ABN9SIE0</accession>
<organism evidence="2 3">
    <name type="scientific">Prorocentrum cordatum</name>
    <dbReference type="NCBI Taxonomy" id="2364126"/>
    <lineage>
        <taxon>Eukaryota</taxon>
        <taxon>Sar</taxon>
        <taxon>Alveolata</taxon>
        <taxon>Dinophyceae</taxon>
        <taxon>Prorocentrales</taxon>
        <taxon>Prorocentraceae</taxon>
        <taxon>Prorocentrum</taxon>
    </lineage>
</organism>
<feature type="chain" id="PRO_5046375062" evidence="1">
    <location>
        <begin position="27"/>
        <end position="313"/>
    </location>
</feature>